<evidence type="ECO:0000313" key="2">
    <source>
        <dbReference type="Proteomes" id="UP000241436"/>
    </source>
</evidence>
<comment type="caution">
    <text evidence="1">The sequence shown here is derived from an EMBL/GenBank/DDBJ whole genome shotgun (WGS) entry which is preliminary data.</text>
</comment>
<reference evidence="1 2" key="1">
    <citation type="submission" date="2017-09" db="EMBL/GenBank/DDBJ databases">
        <title>Bloom of a denitrifying methanotroph, Candidatus Methylomirabilis limnetica, in a deep stratified lake.</title>
        <authorList>
            <person name="Graf J.S."/>
            <person name="Marchant H.K."/>
            <person name="Tienken D."/>
            <person name="Hach P.F."/>
            <person name="Brand A."/>
            <person name="Schubert C.J."/>
            <person name="Kuypers M.M."/>
            <person name="Milucka J."/>
        </authorList>
    </citation>
    <scope>NUCLEOTIDE SEQUENCE [LARGE SCALE GENOMIC DNA]</scope>
    <source>
        <strain evidence="1 2">Zug</strain>
    </source>
</reference>
<protein>
    <submittedName>
        <fullName evidence="1">Uncharacterized protein</fullName>
    </submittedName>
</protein>
<keyword evidence="2" id="KW-1185">Reference proteome</keyword>
<proteinExistence type="predicted"/>
<organism evidence="1 2">
    <name type="scientific">Candidatus Methylomirabilis limnetica</name>
    <dbReference type="NCBI Taxonomy" id="2033718"/>
    <lineage>
        <taxon>Bacteria</taxon>
        <taxon>Candidatus Methylomirabilota</taxon>
        <taxon>Candidatus Methylomirabilia</taxon>
        <taxon>Candidatus Methylomirabilales</taxon>
        <taxon>Candidatus Methylomirabilaceae</taxon>
        <taxon>Candidatus Methylomirabilis</taxon>
    </lineage>
</organism>
<name>A0A2T4TXS5_9BACT</name>
<dbReference type="RefSeq" id="WP_107562796.1">
    <property type="nucleotide sequence ID" value="NZ_NVQC01000022.1"/>
</dbReference>
<reference evidence="2" key="2">
    <citation type="journal article" date="2018" name="Environ. Microbiol.">
        <title>Bloom of a denitrifying methanotroph, 'Candidatus Methylomirabilis limnetica', in a deep stratified lake.</title>
        <authorList>
            <person name="Graf J.S."/>
            <person name="Mayr M.J."/>
            <person name="Marchant H.K."/>
            <person name="Tienken D."/>
            <person name="Hach P.F."/>
            <person name="Brand A."/>
            <person name="Schubert C.J."/>
            <person name="Kuypers M.M."/>
            <person name="Milucka J."/>
        </authorList>
    </citation>
    <scope>NUCLEOTIDE SEQUENCE [LARGE SCALE GENOMIC DNA]</scope>
    <source>
        <strain evidence="2">Zug</strain>
    </source>
</reference>
<sequence>MGIENIDLFPFVLSLSKHEQGFAGQAPICLLPDPSGKSSPIRSSMLKSLQVENEKSSDKFF</sequence>
<gene>
    <name evidence="1" type="ORF">CLG94_09060</name>
</gene>
<dbReference type="Proteomes" id="UP000241436">
    <property type="component" value="Unassembled WGS sequence"/>
</dbReference>
<dbReference type="EMBL" id="NVQC01000022">
    <property type="protein sequence ID" value="PTL35889.1"/>
    <property type="molecule type" value="Genomic_DNA"/>
</dbReference>
<evidence type="ECO:0000313" key="1">
    <source>
        <dbReference type="EMBL" id="PTL35889.1"/>
    </source>
</evidence>
<dbReference type="AlphaFoldDB" id="A0A2T4TXS5"/>
<accession>A0A2T4TXS5</accession>